<accession>A0AAP3E8S6</accession>
<name>A0AAP3E8S6_9EURY</name>
<evidence type="ECO:0000313" key="1">
    <source>
        <dbReference type="EMBL" id="MCU4754240.1"/>
    </source>
</evidence>
<reference evidence="1 2" key="1">
    <citation type="submission" date="2022-09" db="EMBL/GenBank/DDBJ databases">
        <title>Enrichment on poylsaccharides allowed isolation of novel metabolic and taxonomic groups of Haloarchaea.</title>
        <authorList>
            <person name="Sorokin D.Y."/>
            <person name="Elcheninov A.G."/>
            <person name="Khizhniak T.V."/>
            <person name="Kolganova T.V."/>
            <person name="Kublanov I.V."/>
        </authorList>
    </citation>
    <scope>NUCLEOTIDE SEQUENCE [LARGE SCALE GENOMIC DNA]</scope>
    <source>
        <strain evidence="1 2">AArc-curdl1</strain>
    </source>
</reference>
<keyword evidence="2" id="KW-1185">Reference proteome</keyword>
<dbReference type="EMBL" id="JAOPJZ010000034">
    <property type="protein sequence ID" value="MCU4754240.1"/>
    <property type="molecule type" value="Genomic_DNA"/>
</dbReference>
<protein>
    <submittedName>
        <fullName evidence="1">Uncharacterized protein</fullName>
    </submittedName>
</protein>
<organism evidence="1 2">
    <name type="scientific">Natronosalvus hydrolyticus</name>
    <dbReference type="NCBI Taxonomy" id="2979988"/>
    <lineage>
        <taxon>Archaea</taxon>
        <taxon>Methanobacteriati</taxon>
        <taxon>Methanobacteriota</taxon>
        <taxon>Stenosarchaea group</taxon>
        <taxon>Halobacteria</taxon>
        <taxon>Halobacteriales</taxon>
        <taxon>Natrialbaceae</taxon>
        <taxon>Natronosalvus</taxon>
    </lineage>
</organism>
<dbReference type="AlphaFoldDB" id="A0AAP3E8S6"/>
<gene>
    <name evidence="1" type="ORF">OB919_20030</name>
</gene>
<evidence type="ECO:0000313" key="2">
    <source>
        <dbReference type="Proteomes" id="UP001321047"/>
    </source>
</evidence>
<sequence>MNIYTQTNSAVRRAHKALARDLDVYNFVFDPDAGENEYADGDWIERVGYPQTVSATIRSKSQPDDASGPDGADVAVDVTIYVDPNEIEVDLGQNNETRATEFVDSASGRRFRAVDVHHQESLLEIYCEVL</sequence>
<dbReference type="RefSeq" id="WP_342810542.1">
    <property type="nucleotide sequence ID" value="NZ_JAOPJZ010000034.1"/>
</dbReference>
<comment type="caution">
    <text evidence="1">The sequence shown here is derived from an EMBL/GenBank/DDBJ whole genome shotgun (WGS) entry which is preliminary data.</text>
</comment>
<dbReference type="Proteomes" id="UP001321047">
    <property type="component" value="Unassembled WGS sequence"/>
</dbReference>
<proteinExistence type="predicted"/>